<dbReference type="EMBL" id="FJOG01000038">
    <property type="protein sequence ID" value="CZR66554.1"/>
    <property type="molecule type" value="Genomic_DNA"/>
</dbReference>
<evidence type="ECO:0000313" key="2">
    <source>
        <dbReference type="Proteomes" id="UP000184330"/>
    </source>
</evidence>
<dbReference type="STRING" id="576137.A0A1L7XNG6"/>
<protein>
    <recommendedName>
        <fullName evidence="3">FAD/NAD(P)-binding domain-containing protein</fullName>
    </recommendedName>
</protein>
<dbReference type="PANTHER" id="PTHR43735">
    <property type="entry name" value="APOPTOSIS-INDUCING FACTOR 1"/>
    <property type="match status" value="1"/>
</dbReference>
<sequence>MSQPRRHNASLAPHRPHILVIGGAYGGLSTIVNLLNLSIGNKQLASPIQPPELNIKHDPQPVITLLDERDGLFHTMGSPLAHLSPTFAHEAWLPFSQLKLLSRGGVNILQGRALHINMSSNVAFYLDAKSGSQRQIAYDYLVVATGTKREFPIVPSALGKKLLSRGGVNILQGRALHINMSSNVAFYLDAKSGSQRQIAYDYLVVATGTKREFPIVPSALGKKVYLEDVGVFVAELERWDSISVTLSDGEEIVCGKAIYTTFKHQARTKFLPRDVVDENGFVKVRNTLQFAHPHHSSLSHFAIGDIAAWTGIKRAGNAFIMGQFTATNILKLILHAESQPQPNSPREGKEGEVELVCCPDMEPMMALNIGDNVVVYQFGRRVQWGEELKERVVGRGLGIDVCSEYLCLKDAACFL</sequence>
<dbReference type="Gene3D" id="3.50.50.100">
    <property type="match status" value="1"/>
</dbReference>
<dbReference type="PANTHER" id="PTHR43735:SF24">
    <property type="entry name" value="NUCLEOTIDE-DISULPHIDE OXIDOREDUCTASE AMID-LIKE, PUTATIVE (AFU_ORTHOLOGUE AFUA_1G17180)-RELATED"/>
    <property type="match status" value="1"/>
</dbReference>
<dbReference type="GO" id="GO:0004174">
    <property type="term" value="F:electron-transferring-flavoprotein dehydrogenase activity"/>
    <property type="evidence" value="ECO:0007669"/>
    <property type="project" value="TreeGrafter"/>
</dbReference>
<gene>
    <name evidence="1" type="ORF">PAC_16455</name>
</gene>
<evidence type="ECO:0000313" key="1">
    <source>
        <dbReference type="EMBL" id="CZR66554.1"/>
    </source>
</evidence>
<dbReference type="GO" id="GO:0005737">
    <property type="term" value="C:cytoplasm"/>
    <property type="evidence" value="ECO:0007669"/>
    <property type="project" value="TreeGrafter"/>
</dbReference>
<dbReference type="Proteomes" id="UP000184330">
    <property type="component" value="Unassembled WGS sequence"/>
</dbReference>
<keyword evidence="2" id="KW-1185">Reference proteome</keyword>
<dbReference type="AlphaFoldDB" id="A0A1L7XNG6"/>
<dbReference type="InterPro" id="IPR036188">
    <property type="entry name" value="FAD/NAD-bd_sf"/>
</dbReference>
<dbReference type="Gene3D" id="3.50.50.60">
    <property type="entry name" value="FAD/NAD(P)-binding domain"/>
    <property type="match status" value="1"/>
</dbReference>
<evidence type="ECO:0008006" key="3">
    <source>
        <dbReference type="Google" id="ProtNLM"/>
    </source>
</evidence>
<proteinExistence type="predicted"/>
<organism evidence="1 2">
    <name type="scientific">Phialocephala subalpina</name>
    <dbReference type="NCBI Taxonomy" id="576137"/>
    <lineage>
        <taxon>Eukaryota</taxon>
        <taxon>Fungi</taxon>
        <taxon>Dikarya</taxon>
        <taxon>Ascomycota</taxon>
        <taxon>Pezizomycotina</taxon>
        <taxon>Leotiomycetes</taxon>
        <taxon>Helotiales</taxon>
        <taxon>Mollisiaceae</taxon>
        <taxon>Phialocephala</taxon>
        <taxon>Phialocephala fortinii species complex</taxon>
    </lineage>
</organism>
<dbReference type="GO" id="GO:0050660">
    <property type="term" value="F:flavin adenine dinucleotide binding"/>
    <property type="evidence" value="ECO:0007669"/>
    <property type="project" value="TreeGrafter"/>
</dbReference>
<name>A0A1L7XNG6_9HELO</name>
<reference evidence="1 2" key="1">
    <citation type="submission" date="2016-03" db="EMBL/GenBank/DDBJ databases">
        <authorList>
            <person name="Ploux O."/>
        </authorList>
    </citation>
    <scope>NUCLEOTIDE SEQUENCE [LARGE SCALE GENOMIC DNA]</scope>
    <source>
        <strain evidence="1 2">UAMH 11012</strain>
    </source>
</reference>
<accession>A0A1L7XNG6</accession>
<dbReference type="OrthoDB" id="202203at2759"/>
<dbReference type="SUPFAM" id="SSF51905">
    <property type="entry name" value="FAD/NAD(P)-binding domain"/>
    <property type="match status" value="2"/>
</dbReference>